<keyword evidence="3" id="KW-1185">Reference proteome</keyword>
<reference evidence="2 3" key="1">
    <citation type="journal article" date="2019" name="Nat. Ecol. Evol.">
        <title>Megaphylogeny resolves global patterns of mushroom evolution.</title>
        <authorList>
            <person name="Varga T."/>
            <person name="Krizsan K."/>
            <person name="Foldi C."/>
            <person name="Dima B."/>
            <person name="Sanchez-Garcia M."/>
            <person name="Sanchez-Ramirez S."/>
            <person name="Szollosi G.J."/>
            <person name="Szarkandi J.G."/>
            <person name="Papp V."/>
            <person name="Albert L."/>
            <person name="Andreopoulos W."/>
            <person name="Angelini C."/>
            <person name="Antonin V."/>
            <person name="Barry K.W."/>
            <person name="Bougher N.L."/>
            <person name="Buchanan P."/>
            <person name="Buyck B."/>
            <person name="Bense V."/>
            <person name="Catcheside P."/>
            <person name="Chovatia M."/>
            <person name="Cooper J."/>
            <person name="Damon W."/>
            <person name="Desjardin D."/>
            <person name="Finy P."/>
            <person name="Geml J."/>
            <person name="Haridas S."/>
            <person name="Hughes K."/>
            <person name="Justo A."/>
            <person name="Karasinski D."/>
            <person name="Kautmanova I."/>
            <person name="Kiss B."/>
            <person name="Kocsube S."/>
            <person name="Kotiranta H."/>
            <person name="LaButti K.M."/>
            <person name="Lechner B.E."/>
            <person name="Liimatainen K."/>
            <person name="Lipzen A."/>
            <person name="Lukacs Z."/>
            <person name="Mihaltcheva S."/>
            <person name="Morgado L.N."/>
            <person name="Niskanen T."/>
            <person name="Noordeloos M.E."/>
            <person name="Ohm R.A."/>
            <person name="Ortiz-Santana B."/>
            <person name="Ovrebo C."/>
            <person name="Racz N."/>
            <person name="Riley R."/>
            <person name="Savchenko A."/>
            <person name="Shiryaev A."/>
            <person name="Soop K."/>
            <person name="Spirin V."/>
            <person name="Szebenyi C."/>
            <person name="Tomsovsky M."/>
            <person name="Tulloss R.E."/>
            <person name="Uehling J."/>
            <person name="Grigoriev I.V."/>
            <person name="Vagvolgyi C."/>
            <person name="Papp T."/>
            <person name="Martin F.M."/>
            <person name="Miettinen O."/>
            <person name="Hibbett D.S."/>
            <person name="Nagy L.G."/>
        </authorList>
    </citation>
    <scope>NUCLEOTIDE SEQUENCE [LARGE SCALE GENOMIC DNA]</scope>
    <source>
        <strain evidence="2 3">CBS 121175</strain>
    </source>
</reference>
<feature type="region of interest" description="Disordered" evidence="1">
    <location>
        <begin position="954"/>
        <end position="995"/>
    </location>
</feature>
<feature type="region of interest" description="Disordered" evidence="1">
    <location>
        <begin position="1"/>
        <end position="33"/>
    </location>
</feature>
<feature type="region of interest" description="Disordered" evidence="1">
    <location>
        <begin position="59"/>
        <end position="152"/>
    </location>
</feature>
<feature type="region of interest" description="Disordered" evidence="1">
    <location>
        <begin position="218"/>
        <end position="268"/>
    </location>
</feature>
<feature type="compositionally biased region" description="Polar residues" evidence="1">
    <location>
        <begin position="780"/>
        <end position="791"/>
    </location>
</feature>
<dbReference type="AlphaFoldDB" id="A0A5C3L294"/>
<feature type="region of interest" description="Disordered" evidence="1">
    <location>
        <begin position="1060"/>
        <end position="1113"/>
    </location>
</feature>
<feature type="compositionally biased region" description="Polar residues" evidence="1">
    <location>
        <begin position="1091"/>
        <end position="1100"/>
    </location>
</feature>
<feature type="compositionally biased region" description="Low complexity" evidence="1">
    <location>
        <begin position="1"/>
        <end position="14"/>
    </location>
</feature>
<feature type="compositionally biased region" description="Low complexity" evidence="1">
    <location>
        <begin position="453"/>
        <end position="463"/>
    </location>
</feature>
<feature type="compositionally biased region" description="Basic and acidic residues" evidence="1">
    <location>
        <begin position="241"/>
        <end position="252"/>
    </location>
</feature>
<name>A0A5C3L294_COPMA</name>
<gene>
    <name evidence="2" type="ORF">FA15DRAFT_667211</name>
</gene>
<feature type="compositionally biased region" description="Pro residues" evidence="1">
    <location>
        <begin position="105"/>
        <end position="117"/>
    </location>
</feature>
<feature type="region of interest" description="Disordered" evidence="1">
    <location>
        <begin position="820"/>
        <end position="882"/>
    </location>
</feature>
<evidence type="ECO:0000313" key="3">
    <source>
        <dbReference type="Proteomes" id="UP000307440"/>
    </source>
</evidence>
<dbReference type="Proteomes" id="UP000307440">
    <property type="component" value="Unassembled WGS sequence"/>
</dbReference>
<feature type="compositionally biased region" description="Low complexity" evidence="1">
    <location>
        <begin position="424"/>
        <end position="435"/>
    </location>
</feature>
<feature type="region of interest" description="Disordered" evidence="1">
    <location>
        <begin position="656"/>
        <end position="683"/>
    </location>
</feature>
<feature type="region of interest" description="Disordered" evidence="1">
    <location>
        <begin position="342"/>
        <end position="379"/>
    </location>
</feature>
<feature type="region of interest" description="Disordered" evidence="1">
    <location>
        <begin position="424"/>
        <end position="488"/>
    </location>
</feature>
<sequence>MATAVYQSAAATASFGSLLETRERDEKAPRSLTLSTTKLERLLEHDGGRVSPAVSSAKYSELFSTPQSSPIDGYNPFSPTAVMEETGPISLPPPPRRLMRKKKPPPPPAPLQSPPTSPVIKVPTPKSSTPEMANTAAGPTGQEDASRNNQEASLKKLASINSLYSGAMTGSSSSLLTVNQGSIRSEPSFEELVVHKKTFSTDRPRIISTISIPPSLLSIPSVPTPITERSECSESSAQVSDHQRLPIDDRDSPPATPIQAESDRSEVLPANDVDGIWRSVGGSPYIPDAVQESPNLSSLGPKYATLPLRIEKAGHTKPNPFYMPSDSAGQAYDEPHVVKGPSLIRKGSRTKGPSNMTAETTTTVKSGRNRGKLSKGSRDIKIDNKGFRFPEMPYGILVSAYGQATVPADNPWRHRPLLSHAKSLSRSSAGSLDSATTYNPPSSIDLGPDHRISISSSIYPSSSANNDDADYIQIHDHNDNDDYDYDNPTDDCHDPNDILQEIQNEQVIDSDNYQLMSILSGSRVAHNIAQASAPKPPVPSTPKPKYSRRALSPRSSPSQSPVAPSLVFEGYDLSNGELPPTTNWLQQDERADLIRKSRKLARVFGCTPGPEVMAYQDCSPRISQLSSNRSTSRNLHQRYPLSFTNDLDSSAALRPRRASAWPSPTESHFSISPGRRHSAPMSPDDISFLNASSPLYEASLFQVASQFRSESVASHFEEPADPPVATTISAPVPALAPVAQVPDALSPRTSFIDLYLSDEEMLDDGSISESSKTETHRAPSPSQSLSENMNPEQLAEEERKRKRDKLAKLHRYLGSRVPASLVLGTSDPETNLPPPAQGSSRAPKSSSSETEESTAKKAWLRRRQSSSAALPSTWPDEIERSKEELDNKEKAINVRRAQKMEKVFGVAPPQTLYHTRHSPSPSLPNATIAFATAPKTLGNPSAFIPSSEAVYFTKNPNRSSYQKPKNKKNNRPSTADSSKALLPKGRRSSSGFDETSPVAETFNAFAPSGSYNNGRGSEIYNHYQHSFNSLNDILDRDDRESLLELHNYLNGDAVAQGSGALEDVSNNSVRSRKASDASTLTDRRRSLPARASNSSLNTVASEAPGTSPKPDITDFQLRRRRAAKLTQFFGVHYRELINDVLESLETGLDHEQKRGTLQAEEIEDLVKKLRELKVKREGMF</sequence>
<proteinExistence type="predicted"/>
<organism evidence="2 3">
    <name type="scientific">Coprinopsis marcescibilis</name>
    <name type="common">Agaric fungus</name>
    <name type="synonym">Psathyrella marcescibilis</name>
    <dbReference type="NCBI Taxonomy" id="230819"/>
    <lineage>
        <taxon>Eukaryota</taxon>
        <taxon>Fungi</taxon>
        <taxon>Dikarya</taxon>
        <taxon>Basidiomycota</taxon>
        <taxon>Agaricomycotina</taxon>
        <taxon>Agaricomycetes</taxon>
        <taxon>Agaricomycetidae</taxon>
        <taxon>Agaricales</taxon>
        <taxon>Agaricineae</taxon>
        <taxon>Psathyrellaceae</taxon>
        <taxon>Coprinopsis</taxon>
    </lineage>
</organism>
<feature type="compositionally biased region" description="Polar residues" evidence="1">
    <location>
        <begin position="59"/>
        <end position="70"/>
    </location>
</feature>
<feature type="region of interest" description="Disordered" evidence="1">
    <location>
        <begin position="763"/>
        <end position="803"/>
    </location>
</feature>
<protein>
    <submittedName>
        <fullName evidence="2">Uncharacterized protein</fullName>
    </submittedName>
</protein>
<dbReference type="OrthoDB" id="354769at2759"/>
<feature type="compositionally biased region" description="Polar residues" evidence="1">
    <location>
        <begin position="351"/>
        <end position="366"/>
    </location>
</feature>
<feature type="compositionally biased region" description="Basic and acidic residues" evidence="1">
    <location>
        <begin position="20"/>
        <end position="29"/>
    </location>
</feature>
<feature type="compositionally biased region" description="Low complexity" evidence="1">
    <location>
        <begin position="549"/>
        <end position="564"/>
    </location>
</feature>
<dbReference type="EMBL" id="ML210172">
    <property type="protein sequence ID" value="TFK26722.1"/>
    <property type="molecule type" value="Genomic_DNA"/>
</dbReference>
<evidence type="ECO:0000256" key="1">
    <source>
        <dbReference type="SAM" id="MobiDB-lite"/>
    </source>
</evidence>
<feature type="region of interest" description="Disordered" evidence="1">
    <location>
        <begin position="529"/>
        <end position="564"/>
    </location>
</feature>
<evidence type="ECO:0000313" key="2">
    <source>
        <dbReference type="EMBL" id="TFK26722.1"/>
    </source>
</evidence>
<accession>A0A5C3L294</accession>
<feature type="compositionally biased region" description="Polar residues" evidence="1">
    <location>
        <begin position="954"/>
        <end position="963"/>
    </location>
</feature>